<gene>
    <name evidence="1" type="ORF">HID58_070727</name>
</gene>
<reference evidence="1 2" key="1">
    <citation type="submission" date="2021-05" db="EMBL/GenBank/DDBJ databases">
        <title>Genome Assembly of Synthetic Allotetraploid Brassica napus Reveals Homoeologous Exchanges between Subgenomes.</title>
        <authorList>
            <person name="Davis J.T."/>
        </authorList>
    </citation>
    <scope>NUCLEOTIDE SEQUENCE [LARGE SCALE GENOMIC DNA]</scope>
    <source>
        <strain evidence="2">cv. Da-Ae</strain>
        <tissue evidence="1">Seedling</tissue>
    </source>
</reference>
<protein>
    <submittedName>
        <fullName evidence="1">Uncharacterized protein</fullName>
    </submittedName>
</protein>
<comment type="caution">
    <text evidence="1">The sequence shown here is derived from an EMBL/GenBank/DDBJ whole genome shotgun (WGS) entry which is preliminary data.</text>
</comment>
<keyword evidence="2" id="KW-1185">Reference proteome</keyword>
<organism evidence="1 2">
    <name type="scientific">Brassica napus</name>
    <name type="common">Rape</name>
    <dbReference type="NCBI Taxonomy" id="3708"/>
    <lineage>
        <taxon>Eukaryota</taxon>
        <taxon>Viridiplantae</taxon>
        <taxon>Streptophyta</taxon>
        <taxon>Embryophyta</taxon>
        <taxon>Tracheophyta</taxon>
        <taxon>Spermatophyta</taxon>
        <taxon>Magnoliopsida</taxon>
        <taxon>eudicotyledons</taxon>
        <taxon>Gunneridae</taxon>
        <taxon>Pentapetalae</taxon>
        <taxon>rosids</taxon>
        <taxon>malvids</taxon>
        <taxon>Brassicales</taxon>
        <taxon>Brassicaceae</taxon>
        <taxon>Brassiceae</taxon>
        <taxon>Brassica</taxon>
    </lineage>
</organism>
<proteinExistence type="predicted"/>
<dbReference type="EMBL" id="JAGKQM010000016">
    <property type="protein sequence ID" value="KAH0873365.1"/>
    <property type="molecule type" value="Genomic_DNA"/>
</dbReference>
<sequence length="74" mass="8659">FYVFCNQVRRRTKPTSSYLRERMFLHGHPLSVITNFGAIRKILNTLYEDDVKVIRAFPFEKLVEIVEISLGDLG</sequence>
<feature type="non-terminal residue" evidence="1">
    <location>
        <position position="1"/>
    </location>
</feature>
<dbReference type="Proteomes" id="UP000824890">
    <property type="component" value="Unassembled WGS sequence"/>
</dbReference>
<evidence type="ECO:0000313" key="1">
    <source>
        <dbReference type="EMBL" id="KAH0873365.1"/>
    </source>
</evidence>
<evidence type="ECO:0000313" key="2">
    <source>
        <dbReference type="Proteomes" id="UP000824890"/>
    </source>
</evidence>
<name>A0ABQ7YZK2_BRANA</name>
<accession>A0ABQ7YZK2</accession>